<keyword evidence="5" id="KW-0809">Transit peptide</keyword>
<evidence type="ECO:0000313" key="10">
    <source>
        <dbReference type="EMBL" id="GAX82489.1"/>
    </source>
</evidence>
<evidence type="ECO:0008006" key="12">
    <source>
        <dbReference type="Google" id="ProtNLM"/>
    </source>
</evidence>
<keyword evidence="11" id="KW-1185">Reference proteome</keyword>
<dbReference type="GO" id="GO:0019898">
    <property type="term" value="C:extrinsic component of membrane"/>
    <property type="evidence" value="ECO:0007669"/>
    <property type="project" value="InterPro"/>
</dbReference>
<dbReference type="AlphaFoldDB" id="A0A250XHU5"/>
<dbReference type="GO" id="GO:0009535">
    <property type="term" value="C:chloroplast thylakoid membrane"/>
    <property type="evidence" value="ECO:0007669"/>
    <property type="project" value="UniProtKB-SubCell"/>
</dbReference>
<gene>
    <name evidence="10" type="ORF">CEUSTIGMA_g9916.t1</name>
</gene>
<dbReference type="Proteomes" id="UP000232323">
    <property type="component" value="Unassembled WGS sequence"/>
</dbReference>
<keyword evidence="7" id="KW-0472">Membrane</keyword>
<dbReference type="SUPFAM" id="SSF101112">
    <property type="entry name" value="Oxygen-evolving enhancer protein 3"/>
    <property type="match status" value="1"/>
</dbReference>
<dbReference type="STRING" id="1157962.A0A250XHU5"/>
<evidence type="ECO:0000256" key="8">
    <source>
        <dbReference type="ARBA" id="ARBA00023276"/>
    </source>
</evidence>
<organism evidence="10 11">
    <name type="scientific">Chlamydomonas eustigma</name>
    <dbReference type="NCBI Taxonomy" id="1157962"/>
    <lineage>
        <taxon>Eukaryota</taxon>
        <taxon>Viridiplantae</taxon>
        <taxon>Chlorophyta</taxon>
        <taxon>core chlorophytes</taxon>
        <taxon>Chlorophyceae</taxon>
        <taxon>CS clade</taxon>
        <taxon>Chlamydomonadales</taxon>
        <taxon>Chlamydomonadaceae</taxon>
        <taxon>Chlamydomonas</taxon>
    </lineage>
</organism>
<name>A0A250XHU5_9CHLO</name>
<dbReference type="OrthoDB" id="497707at2759"/>
<dbReference type="PANTHER" id="PTHR33399:SF3">
    <property type="entry name" value="OXYGEN-EVOLVING ENHANCER PROTEIN 3-1, CHLOROPLASTIC"/>
    <property type="match status" value="1"/>
</dbReference>
<evidence type="ECO:0000256" key="9">
    <source>
        <dbReference type="ARBA" id="ARBA00035649"/>
    </source>
</evidence>
<dbReference type="InterPro" id="IPR008797">
    <property type="entry name" value="PSII_PsbQ"/>
</dbReference>
<dbReference type="GO" id="GO:0009654">
    <property type="term" value="C:photosystem II oxygen evolving complex"/>
    <property type="evidence" value="ECO:0007669"/>
    <property type="project" value="InterPro"/>
</dbReference>
<dbReference type="GO" id="GO:0009767">
    <property type="term" value="P:photosynthetic electron transport chain"/>
    <property type="evidence" value="ECO:0007669"/>
    <property type="project" value="TreeGrafter"/>
</dbReference>
<protein>
    <recommendedName>
        <fullName evidence="12">Oxygen-evolving enhancer protein 3, chloroplastic</fullName>
    </recommendedName>
</protein>
<keyword evidence="2" id="KW-0150">Chloroplast</keyword>
<keyword evidence="4" id="KW-0934">Plastid</keyword>
<keyword evidence="3" id="KW-0602">Photosynthesis</keyword>
<evidence type="ECO:0000256" key="3">
    <source>
        <dbReference type="ARBA" id="ARBA00022531"/>
    </source>
</evidence>
<dbReference type="PANTHER" id="PTHR33399">
    <property type="entry name" value="OXYGEN-EVOLVING ENHANCER PROTEIN 3-1, CHLOROPLASTIC"/>
    <property type="match status" value="1"/>
</dbReference>
<comment type="caution">
    <text evidence="10">The sequence shown here is derived from an EMBL/GenBank/DDBJ whole genome shotgun (WGS) entry which is preliminary data.</text>
</comment>
<comment type="similarity">
    <text evidence="9">Belongs to the PsbQ family.</text>
</comment>
<evidence type="ECO:0000256" key="6">
    <source>
        <dbReference type="ARBA" id="ARBA00023078"/>
    </source>
</evidence>
<evidence type="ECO:0000256" key="1">
    <source>
        <dbReference type="ARBA" id="ARBA00004334"/>
    </source>
</evidence>
<evidence type="ECO:0000256" key="4">
    <source>
        <dbReference type="ARBA" id="ARBA00022640"/>
    </source>
</evidence>
<proteinExistence type="inferred from homology"/>
<dbReference type="GO" id="GO:0005509">
    <property type="term" value="F:calcium ion binding"/>
    <property type="evidence" value="ECO:0007669"/>
    <property type="project" value="InterPro"/>
</dbReference>
<evidence type="ECO:0000313" key="11">
    <source>
        <dbReference type="Proteomes" id="UP000232323"/>
    </source>
</evidence>
<dbReference type="InterPro" id="IPR023222">
    <property type="entry name" value="PsbQ-like_dom_sf"/>
</dbReference>
<keyword evidence="6" id="KW-0793">Thylakoid</keyword>
<evidence type="ECO:0000256" key="2">
    <source>
        <dbReference type="ARBA" id="ARBA00022528"/>
    </source>
</evidence>
<dbReference type="Gene3D" id="1.20.120.290">
    <property type="entry name" value="Oxygen-evolving enhancer protein 3 (PsbQ), four-helix up-down bundle"/>
    <property type="match status" value="1"/>
</dbReference>
<dbReference type="EMBL" id="BEGY01000081">
    <property type="protein sequence ID" value="GAX82489.1"/>
    <property type="molecule type" value="Genomic_DNA"/>
</dbReference>
<evidence type="ECO:0000256" key="5">
    <source>
        <dbReference type="ARBA" id="ARBA00022946"/>
    </source>
</evidence>
<sequence>MPVSAFSQRSSVSRPVPASRRSAVVVKASTESRRAVLSGFLTAATLSISGAAFADATPVDIIDDRKAVKAGFGIIYEARDSDLTENERQGRTQARTNLDIVITRVKESESRIDNDLEPSIKKNYWLEARQELRRQTGTLRFDLNTLAQTKAKDEKKKALELRKDFIAKVEALDFALRKKDEAASAAALESAKTALDTILAFVL</sequence>
<keyword evidence="8" id="KW-0604">Photosystem II</keyword>
<evidence type="ECO:0000256" key="7">
    <source>
        <dbReference type="ARBA" id="ARBA00023136"/>
    </source>
</evidence>
<dbReference type="InterPro" id="IPR054099">
    <property type="entry name" value="PSII_PsbQ_pln"/>
</dbReference>
<reference evidence="10 11" key="1">
    <citation type="submission" date="2017-08" db="EMBL/GenBank/DDBJ databases">
        <title>Acidophilic green algal genome provides insights into adaptation to an acidic environment.</title>
        <authorList>
            <person name="Hirooka S."/>
            <person name="Hirose Y."/>
            <person name="Kanesaki Y."/>
            <person name="Higuchi S."/>
            <person name="Fujiwara T."/>
            <person name="Onuma R."/>
            <person name="Era A."/>
            <person name="Ohbayashi R."/>
            <person name="Uzuka A."/>
            <person name="Nozaki H."/>
            <person name="Yoshikawa H."/>
            <person name="Miyagishima S.Y."/>
        </authorList>
    </citation>
    <scope>NUCLEOTIDE SEQUENCE [LARGE SCALE GENOMIC DNA]</scope>
    <source>
        <strain evidence="10 11">NIES-2499</strain>
    </source>
</reference>
<dbReference type="Pfam" id="PF05757">
    <property type="entry name" value="PsbQ"/>
    <property type="match status" value="1"/>
</dbReference>
<accession>A0A250XHU5</accession>
<comment type="subcellular location">
    <subcellularLocation>
        <location evidence="1">Plastid</location>
        <location evidence="1">Chloroplast thylakoid membrane</location>
    </subcellularLocation>
</comment>